<dbReference type="GO" id="GO:0003676">
    <property type="term" value="F:nucleic acid binding"/>
    <property type="evidence" value="ECO:0007669"/>
    <property type="project" value="InterPro"/>
</dbReference>
<sequence length="879" mass="98630">MPTMISRLPEPLTIVQEIPTAPQMTCTEATSSTSPLGRLRSAMRNISYTQMNAFFDAFLVFYSDEHLSEEPSAEERRLEYISGWEGVGTAAVVADGGAALWVPSSDVRRARASVSCAWLVLDENDINQPTIAEWIAERPGRNGRVGGDARLTSVNEWQSLVTNLQREGMQLIHVPTLLDQLWSEEPNPALRRPEFSRIVANLHHLEYTGMTWRDKVVVIRNELRQLGADAMVVTALDEVAWLLNVRGRDVPYAPLLKAFVIISMKDVRVYAPPGKLSMPVREALAVYNCYASVNNCTRVNEYTTIYSDLRRASETKILIPTGGTFQRGASAAIAQSVPQSKRLFQPSPIIYLKAQKNEAEIKGMRKAHLRDAVAMCTVLSYIEGMGKAGLNELSVAMKVDVTRATQAGYVGMSMRTRVAFGPNAAEQDYRASNATSRRVFTNSTLVIQSGGQYDEGTTVVTRTVHYGTPSREVRRAYTTTLRALAALAALQTPGTLPAPHADPVARAPLWAARRDYPAPTGHGVGAALNRREEPAWYEPKKFGIKLGNVLEVVALSNGYLGFREATLLPYEPKLIDRNLLTDYEEYASKCHEYILENSGILGMESPSYLTLITALKIYRKQFETKKVRLTLGEASSKYHIPKTTLSRKCRNLNCSQEKAGRPTLFSPEEEKAFIKHIVNLADWGYPFDLIDLRIFAQRYLNKLGKTIYGVPENLPGSEWARNFLRRHKDLLWNRMTSNISTDRAKVSASTIDSFFEYFAPTIGGVTPDRIINYDETNLTDDPGNKKYIYKRGVKYTERVTNTSKTAFSLMFAATAEGQLLPVYVVYKAEHLWDTWLEGDPPDAIYNRFKSGWFDSVCFENWFEKVFVPYAKKSLDVKLS</sequence>
<dbReference type="Pfam" id="PF00557">
    <property type="entry name" value="Peptidase_M24"/>
    <property type="match status" value="1"/>
</dbReference>
<dbReference type="Pfam" id="PF01321">
    <property type="entry name" value="Creatinase_N"/>
    <property type="match status" value="1"/>
</dbReference>
<dbReference type="GO" id="GO:0005737">
    <property type="term" value="C:cytoplasm"/>
    <property type="evidence" value="ECO:0007669"/>
    <property type="project" value="UniProtKB-ARBA"/>
</dbReference>
<dbReference type="InterPro" id="IPR004875">
    <property type="entry name" value="DDE_SF_endonuclease_dom"/>
</dbReference>
<dbReference type="PANTHER" id="PTHR43763">
    <property type="entry name" value="XAA-PRO AMINOPEPTIDASE 1"/>
    <property type="match status" value="1"/>
</dbReference>
<organism evidence="4 5">
    <name type="scientific">Parnassius apollo</name>
    <name type="common">Apollo butterfly</name>
    <name type="synonym">Papilio apollo</name>
    <dbReference type="NCBI Taxonomy" id="110799"/>
    <lineage>
        <taxon>Eukaryota</taxon>
        <taxon>Metazoa</taxon>
        <taxon>Ecdysozoa</taxon>
        <taxon>Arthropoda</taxon>
        <taxon>Hexapoda</taxon>
        <taxon>Insecta</taxon>
        <taxon>Pterygota</taxon>
        <taxon>Neoptera</taxon>
        <taxon>Endopterygota</taxon>
        <taxon>Lepidoptera</taxon>
        <taxon>Glossata</taxon>
        <taxon>Ditrysia</taxon>
        <taxon>Papilionoidea</taxon>
        <taxon>Papilionidae</taxon>
        <taxon>Parnassiinae</taxon>
        <taxon>Parnassini</taxon>
        <taxon>Parnassius</taxon>
        <taxon>Parnassius</taxon>
    </lineage>
</organism>
<dbReference type="PANTHER" id="PTHR43763:SF6">
    <property type="entry name" value="XAA-PRO AMINOPEPTIDASE 1"/>
    <property type="match status" value="1"/>
</dbReference>
<evidence type="ECO:0000313" key="4">
    <source>
        <dbReference type="EMBL" id="CAG4991744.1"/>
    </source>
</evidence>
<protein>
    <submittedName>
        <fullName evidence="4">(apollo) hypothetical protein</fullName>
    </submittedName>
</protein>
<evidence type="ECO:0000313" key="5">
    <source>
        <dbReference type="Proteomes" id="UP000691718"/>
    </source>
</evidence>
<dbReference type="Proteomes" id="UP000691718">
    <property type="component" value="Unassembled WGS sequence"/>
</dbReference>
<dbReference type="InterPro" id="IPR050422">
    <property type="entry name" value="X-Pro_aminopeptidase_P"/>
</dbReference>
<evidence type="ECO:0000259" key="3">
    <source>
        <dbReference type="Pfam" id="PF03184"/>
    </source>
</evidence>
<dbReference type="EMBL" id="CAJQZP010000885">
    <property type="protein sequence ID" value="CAG4991744.1"/>
    <property type="molecule type" value="Genomic_DNA"/>
</dbReference>
<dbReference type="GO" id="GO:0004177">
    <property type="term" value="F:aminopeptidase activity"/>
    <property type="evidence" value="ECO:0007669"/>
    <property type="project" value="UniProtKB-ARBA"/>
</dbReference>
<feature type="domain" description="DDE-1" evidence="3">
    <location>
        <begin position="809"/>
        <end position="873"/>
    </location>
</feature>
<accession>A0A8S3WYS3</accession>
<proteinExistence type="predicted"/>
<gene>
    <name evidence="4" type="ORF">PAPOLLO_LOCUS12179</name>
</gene>
<dbReference type="InterPro" id="IPR000994">
    <property type="entry name" value="Pept_M24"/>
</dbReference>
<dbReference type="Pfam" id="PF16189">
    <property type="entry name" value="Creatinase_N_2"/>
    <property type="match status" value="1"/>
</dbReference>
<evidence type="ECO:0000259" key="1">
    <source>
        <dbReference type="Pfam" id="PF00557"/>
    </source>
</evidence>
<evidence type="ECO:0000259" key="2">
    <source>
        <dbReference type="Pfam" id="PF01321"/>
    </source>
</evidence>
<reference evidence="4" key="1">
    <citation type="submission" date="2021-04" db="EMBL/GenBank/DDBJ databases">
        <authorList>
            <person name="Tunstrom K."/>
        </authorList>
    </citation>
    <scope>NUCLEOTIDE SEQUENCE</scope>
</reference>
<feature type="domain" description="Creatinase N-terminal" evidence="2">
    <location>
        <begin position="56"/>
        <end position="180"/>
    </location>
</feature>
<feature type="domain" description="Peptidase M24" evidence="1">
    <location>
        <begin position="363"/>
        <end position="550"/>
    </location>
</feature>
<comment type="caution">
    <text evidence="4">The sequence shown here is derived from an EMBL/GenBank/DDBJ whole genome shotgun (WGS) entry which is preliminary data.</text>
</comment>
<dbReference type="OrthoDB" id="9995434at2759"/>
<dbReference type="InterPro" id="IPR000587">
    <property type="entry name" value="Creatinase_N"/>
</dbReference>
<keyword evidence="5" id="KW-1185">Reference proteome</keyword>
<dbReference type="AlphaFoldDB" id="A0A8S3WYS3"/>
<dbReference type="Pfam" id="PF03184">
    <property type="entry name" value="DDE_1"/>
    <property type="match status" value="1"/>
</dbReference>
<name>A0A8S3WYS3_PARAO</name>